<name>A0AAV4G958_9GAST</name>
<gene>
    <name evidence="2" type="ORF">ElyMa_002358500</name>
</gene>
<feature type="region of interest" description="Disordered" evidence="1">
    <location>
        <begin position="1"/>
        <end position="21"/>
    </location>
</feature>
<evidence type="ECO:0000256" key="1">
    <source>
        <dbReference type="SAM" id="MobiDB-lite"/>
    </source>
</evidence>
<reference evidence="2 3" key="1">
    <citation type="journal article" date="2021" name="Elife">
        <title>Chloroplast acquisition without the gene transfer in kleptoplastic sea slugs, Plakobranchus ocellatus.</title>
        <authorList>
            <person name="Maeda T."/>
            <person name="Takahashi S."/>
            <person name="Yoshida T."/>
            <person name="Shimamura S."/>
            <person name="Takaki Y."/>
            <person name="Nagai Y."/>
            <person name="Toyoda A."/>
            <person name="Suzuki Y."/>
            <person name="Arimoto A."/>
            <person name="Ishii H."/>
            <person name="Satoh N."/>
            <person name="Nishiyama T."/>
            <person name="Hasebe M."/>
            <person name="Maruyama T."/>
            <person name="Minagawa J."/>
            <person name="Obokata J."/>
            <person name="Shigenobu S."/>
        </authorList>
    </citation>
    <scope>NUCLEOTIDE SEQUENCE [LARGE SCALE GENOMIC DNA]</scope>
</reference>
<dbReference type="EMBL" id="BMAT01004875">
    <property type="protein sequence ID" value="GFR82152.1"/>
    <property type="molecule type" value="Genomic_DNA"/>
</dbReference>
<evidence type="ECO:0000313" key="2">
    <source>
        <dbReference type="EMBL" id="GFR82152.1"/>
    </source>
</evidence>
<sequence length="122" mass="13925">MARRKRNKLRKQTDGSPELFTRSCQAPDLSYLALTAHSRERCKGTLLEWNTLCGFRQTCETQNREDFGLRSWAFRSPLTCMVSPEGLHGSEAFLMRGFPDRPLPKSIGSSSTGEENRDREKV</sequence>
<evidence type="ECO:0000313" key="3">
    <source>
        <dbReference type="Proteomes" id="UP000762676"/>
    </source>
</evidence>
<protein>
    <submittedName>
        <fullName evidence="2">Uncharacterized protein</fullName>
    </submittedName>
</protein>
<accession>A0AAV4G958</accession>
<proteinExistence type="predicted"/>
<organism evidence="2 3">
    <name type="scientific">Elysia marginata</name>
    <dbReference type="NCBI Taxonomy" id="1093978"/>
    <lineage>
        <taxon>Eukaryota</taxon>
        <taxon>Metazoa</taxon>
        <taxon>Spiralia</taxon>
        <taxon>Lophotrochozoa</taxon>
        <taxon>Mollusca</taxon>
        <taxon>Gastropoda</taxon>
        <taxon>Heterobranchia</taxon>
        <taxon>Euthyneura</taxon>
        <taxon>Panpulmonata</taxon>
        <taxon>Sacoglossa</taxon>
        <taxon>Placobranchoidea</taxon>
        <taxon>Plakobranchidae</taxon>
        <taxon>Elysia</taxon>
    </lineage>
</organism>
<feature type="compositionally biased region" description="Basic residues" evidence="1">
    <location>
        <begin position="1"/>
        <end position="10"/>
    </location>
</feature>
<keyword evidence="3" id="KW-1185">Reference proteome</keyword>
<feature type="region of interest" description="Disordered" evidence="1">
    <location>
        <begin position="101"/>
        <end position="122"/>
    </location>
</feature>
<dbReference type="Proteomes" id="UP000762676">
    <property type="component" value="Unassembled WGS sequence"/>
</dbReference>
<dbReference type="AlphaFoldDB" id="A0AAV4G958"/>
<comment type="caution">
    <text evidence="2">The sequence shown here is derived from an EMBL/GenBank/DDBJ whole genome shotgun (WGS) entry which is preliminary data.</text>
</comment>